<evidence type="ECO:0000259" key="6">
    <source>
        <dbReference type="Pfam" id="PF18416"/>
    </source>
</evidence>
<reference evidence="7 8" key="1">
    <citation type="submission" date="2016-01" db="EMBL/GenBank/DDBJ databases">
        <authorList>
            <person name="McClelland M."/>
            <person name="Jain A."/>
            <person name="Saraogi P."/>
            <person name="Mendelson R."/>
            <person name="Westerman R."/>
            <person name="SanMiguel P."/>
            <person name="Csonka L."/>
        </authorList>
    </citation>
    <scope>NUCLEOTIDE SEQUENCE [LARGE SCALE GENOMIC DNA]</scope>
    <source>
        <strain evidence="7 8">NCPPB 2472</strain>
    </source>
</reference>
<feature type="domain" description="N-acetylglucosamine binding protein A" evidence="6">
    <location>
        <begin position="216"/>
        <end position="315"/>
    </location>
</feature>
<dbReference type="Pfam" id="PF03067">
    <property type="entry name" value="LPMO_10"/>
    <property type="match status" value="1"/>
</dbReference>
<feature type="domain" description="Chitin-binding type-4" evidence="5">
    <location>
        <begin position="31"/>
        <end position="204"/>
    </location>
</feature>
<sequence length="482" mass="51785">MIKKLSSSVSIGGSSLAMLAALIASQQVAAHGYLSDPPSRAYACQQGLNKECGGAQYEPQSVGETFKGFPAGVGGSPLQGPIDGKIASGGSANFAALDTQSATRWHLTEIKDRDIEFTWQYTAAHPATKHEYFMTRAGWNPNQPLSRASFDATPFCVVDGQNALPVSGTRHACVIPPDKTGHHIILGAWTVGDTDAAFYNVADVNILAEAVAPDGWSTVGHITPAPAALWVGDAVKARAFGADGEINERRVEIAIDTAEEGRPENWSFKLAEQINRTQELVRAGVRDEDGNIHPIKGANKVFAKAESGVKRYELQMELKEDTEADLRISAVSNDYSLDKGRVTLPVPILGNRAMNVEVTVFDASNKSVGSTTLQVQAGAAWLNVDVRSMPGTHQLKLVGTTVDGRTTRQDLVSIELGGEGSDQQYDAVYPQGIADYKPGTTVLQGDTVYECKPFPAGDWCKINSHHYVPGHGSNWQDAWIVR</sequence>
<dbReference type="Proteomes" id="UP000063229">
    <property type="component" value="Chromosome"/>
</dbReference>
<keyword evidence="2" id="KW-0147">Chitin-binding</keyword>
<dbReference type="InterPro" id="IPR051024">
    <property type="entry name" value="GlcNAc_Chitin_IntDeg"/>
</dbReference>
<name>A0A0X1T628_PSEAA</name>
<evidence type="ECO:0000256" key="1">
    <source>
        <dbReference type="ARBA" id="ARBA00022525"/>
    </source>
</evidence>
<dbReference type="Gene3D" id="3.30.70.2150">
    <property type="match status" value="1"/>
</dbReference>
<dbReference type="CDD" id="cd21177">
    <property type="entry name" value="LPMO_AA10"/>
    <property type="match status" value="1"/>
</dbReference>
<keyword evidence="3 4" id="KW-0732">Signal</keyword>
<evidence type="ECO:0000259" key="5">
    <source>
        <dbReference type="Pfam" id="PF03067"/>
    </source>
</evidence>
<evidence type="ECO:0000256" key="2">
    <source>
        <dbReference type="ARBA" id="ARBA00022669"/>
    </source>
</evidence>
<dbReference type="AlphaFoldDB" id="A0A0X1T628"/>
<dbReference type="PANTHER" id="PTHR34823:SF1">
    <property type="entry name" value="CHITIN-BINDING TYPE-4 DOMAIN-CONTAINING PROTEIN"/>
    <property type="match status" value="1"/>
</dbReference>
<organism evidence="7 8">
    <name type="scientific">Pseudomonas agarici</name>
    <dbReference type="NCBI Taxonomy" id="46677"/>
    <lineage>
        <taxon>Bacteria</taxon>
        <taxon>Pseudomonadati</taxon>
        <taxon>Pseudomonadota</taxon>
        <taxon>Gammaproteobacteria</taxon>
        <taxon>Pseudomonadales</taxon>
        <taxon>Pseudomonadaceae</taxon>
        <taxon>Pseudomonas</taxon>
    </lineage>
</organism>
<feature type="chain" id="PRO_5007036075" evidence="4">
    <location>
        <begin position="30"/>
        <end position="482"/>
    </location>
</feature>
<dbReference type="STRING" id="46677.AWM79_20170"/>
<evidence type="ECO:0000313" key="8">
    <source>
        <dbReference type="Proteomes" id="UP000063229"/>
    </source>
</evidence>
<accession>A0A0X1T628</accession>
<feature type="signal peptide" evidence="4">
    <location>
        <begin position="1"/>
        <end position="29"/>
    </location>
</feature>
<gene>
    <name evidence="7" type="ORF">AWM79_20170</name>
</gene>
<keyword evidence="1" id="KW-0964">Secreted</keyword>
<dbReference type="KEGG" id="pagb:AWM79_20170"/>
<evidence type="ECO:0000256" key="4">
    <source>
        <dbReference type="SAM" id="SignalP"/>
    </source>
</evidence>
<dbReference type="Pfam" id="PF18416">
    <property type="entry name" value="GbpA_2"/>
    <property type="match status" value="1"/>
</dbReference>
<dbReference type="InterPro" id="IPR004302">
    <property type="entry name" value="Cellulose/chitin-bd_N"/>
</dbReference>
<dbReference type="GO" id="GO:0008061">
    <property type="term" value="F:chitin binding"/>
    <property type="evidence" value="ECO:0007669"/>
    <property type="project" value="UniProtKB-KW"/>
</dbReference>
<dbReference type="Gene3D" id="2.60.40.2550">
    <property type="match status" value="1"/>
</dbReference>
<keyword evidence="8" id="KW-1185">Reference proteome</keyword>
<dbReference type="Gene3D" id="2.70.50.50">
    <property type="entry name" value="chitin-binding protein cbp21"/>
    <property type="match status" value="1"/>
</dbReference>
<dbReference type="InterPro" id="IPR041029">
    <property type="entry name" value="GbpA_2"/>
</dbReference>
<dbReference type="RefSeq" id="WP_060783623.1">
    <property type="nucleotide sequence ID" value="NZ_CP014135.1"/>
</dbReference>
<dbReference type="NCBIfam" id="NF009690">
    <property type="entry name" value="PRK13211.1"/>
    <property type="match status" value="1"/>
</dbReference>
<dbReference type="PANTHER" id="PTHR34823">
    <property type="entry name" value="GLCNAC-BINDING PROTEIN A"/>
    <property type="match status" value="1"/>
</dbReference>
<evidence type="ECO:0000313" key="7">
    <source>
        <dbReference type="EMBL" id="AMB87483.1"/>
    </source>
</evidence>
<dbReference type="EMBL" id="CP014135">
    <property type="protein sequence ID" value="AMB87483.1"/>
    <property type="molecule type" value="Genomic_DNA"/>
</dbReference>
<evidence type="ECO:0000256" key="3">
    <source>
        <dbReference type="ARBA" id="ARBA00022729"/>
    </source>
</evidence>
<dbReference type="SUPFAM" id="SSF81296">
    <property type="entry name" value="E set domains"/>
    <property type="match status" value="1"/>
</dbReference>
<dbReference type="InterPro" id="IPR014756">
    <property type="entry name" value="Ig_E-set"/>
</dbReference>
<protein>
    <submittedName>
        <fullName evidence="7">Multidrug transporter</fullName>
    </submittedName>
</protein>
<proteinExistence type="predicted"/>